<protein>
    <submittedName>
        <fullName evidence="1">Single-stranded DNA binding protein DdrB-like</fullName>
    </submittedName>
</protein>
<organism evidence="1">
    <name type="scientific">uncultured Caudovirales phage</name>
    <dbReference type="NCBI Taxonomy" id="2100421"/>
    <lineage>
        <taxon>Viruses</taxon>
        <taxon>Duplodnaviria</taxon>
        <taxon>Heunggongvirae</taxon>
        <taxon>Uroviricota</taxon>
        <taxon>Caudoviricetes</taxon>
        <taxon>Peduoviridae</taxon>
        <taxon>Maltschvirus</taxon>
        <taxon>Maltschvirus maltsch</taxon>
    </lineage>
</organism>
<name>A0A6J5MLY4_9CAUD</name>
<reference evidence="1" key="1">
    <citation type="submission" date="2020-04" db="EMBL/GenBank/DDBJ databases">
        <authorList>
            <person name="Chiriac C."/>
            <person name="Salcher M."/>
            <person name="Ghai R."/>
            <person name="Kavagutti S V."/>
        </authorList>
    </citation>
    <scope>NUCLEOTIDE SEQUENCE</scope>
</reference>
<gene>
    <name evidence="1" type="ORF">UFOVP505_23</name>
</gene>
<proteinExistence type="predicted"/>
<dbReference type="Pfam" id="PF12747">
    <property type="entry name" value="DdrB"/>
    <property type="match status" value="1"/>
</dbReference>
<accession>A0A6J5MLY4</accession>
<dbReference type="InterPro" id="IPR024305">
    <property type="entry name" value="ssDNA-bd_DdrB-like"/>
</dbReference>
<sequence length="293" mass="31888">MTSPDTNALGSLSMVSLSDADIMRMGVAALLRIAAALEAQREPEPETLEYPLSQLKGFDWSAIGATIVATDEDGVSTIRTAEGKFAKRRSNDKFGVEVWFSYATGKKPDGTNLYRKVIEFKDSKPAEPLGRKTAQALSQATPAAVEPQKAESPIMVAIRARWAELLKEYVQLSPEAVPARFVLSSTAATPENQHRTDEFAQFVAGLRMAKADHAPAKAASAPPVTNEPPPLEGARQWHAAAGRVSADNRAQLMEELQGWLRKLPACKLDLSKLSPQARMDEFGAWLKHQAVPE</sequence>
<dbReference type="EMBL" id="LR796475">
    <property type="protein sequence ID" value="CAB4147292.1"/>
    <property type="molecule type" value="Genomic_DNA"/>
</dbReference>
<evidence type="ECO:0000313" key="1">
    <source>
        <dbReference type="EMBL" id="CAB4147292.1"/>
    </source>
</evidence>